<organism evidence="1 2">
    <name type="scientific">Trifolium medium</name>
    <dbReference type="NCBI Taxonomy" id="97028"/>
    <lineage>
        <taxon>Eukaryota</taxon>
        <taxon>Viridiplantae</taxon>
        <taxon>Streptophyta</taxon>
        <taxon>Embryophyta</taxon>
        <taxon>Tracheophyta</taxon>
        <taxon>Spermatophyta</taxon>
        <taxon>Magnoliopsida</taxon>
        <taxon>eudicotyledons</taxon>
        <taxon>Gunneridae</taxon>
        <taxon>Pentapetalae</taxon>
        <taxon>rosids</taxon>
        <taxon>fabids</taxon>
        <taxon>Fabales</taxon>
        <taxon>Fabaceae</taxon>
        <taxon>Papilionoideae</taxon>
        <taxon>50 kb inversion clade</taxon>
        <taxon>NPAAA clade</taxon>
        <taxon>Hologalegina</taxon>
        <taxon>IRL clade</taxon>
        <taxon>Trifolieae</taxon>
        <taxon>Trifolium</taxon>
    </lineage>
</organism>
<sequence>MENDFLIFPSDISAEDNCGDAVDKLSQIVKKKVEDRGMEAVRMMLESVECAQ</sequence>
<gene>
    <name evidence="1" type="ORF">A2U01_0026871</name>
</gene>
<protein>
    <submittedName>
        <fullName evidence="1">Uncharacterized protein</fullName>
    </submittedName>
</protein>
<proteinExistence type="predicted"/>
<keyword evidence="2" id="KW-1185">Reference proteome</keyword>
<dbReference type="EMBL" id="LXQA010059844">
    <property type="protein sequence ID" value="MCI05818.1"/>
    <property type="molecule type" value="Genomic_DNA"/>
</dbReference>
<evidence type="ECO:0000313" key="1">
    <source>
        <dbReference type="EMBL" id="MCI05818.1"/>
    </source>
</evidence>
<name>A0A392P1D4_9FABA</name>
<feature type="non-terminal residue" evidence="1">
    <location>
        <position position="52"/>
    </location>
</feature>
<dbReference type="AlphaFoldDB" id="A0A392P1D4"/>
<dbReference type="Proteomes" id="UP000265520">
    <property type="component" value="Unassembled WGS sequence"/>
</dbReference>
<reference evidence="1 2" key="1">
    <citation type="journal article" date="2018" name="Front. Plant Sci.">
        <title>Red Clover (Trifolium pratense) and Zigzag Clover (T. medium) - A Picture of Genomic Similarities and Differences.</title>
        <authorList>
            <person name="Dluhosova J."/>
            <person name="Istvanek J."/>
            <person name="Nedelnik J."/>
            <person name="Repkova J."/>
        </authorList>
    </citation>
    <scope>NUCLEOTIDE SEQUENCE [LARGE SCALE GENOMIC DNA]</scope>
    <source>
        <strain evidence="2">cv. 10/8</strain>
        <tissue evidence="1">Leaf</tissue>
    </source>
</reference>
<comment type="caution">
    <text evidence="1">The sequence shown here is derived from an EMBL/GenBank/DDBJ whole genome shotgun (WGS) entry which is preliminary data.</text>
</comment>
<accession>A0A392P1D4</accession>
<evidence type="ECO:0000313" key="2">
    <source>
        <dbReference type="Proteomes" id="UP000265520"/>
    </source>
</evidence>